<comment type="similarity">
    <text evidence="1 4 5">Belongs to the universal ribosomal protein uS15 family.</text>
</comment>
<dbReference type="OMA" id="MHTRRKG"/>
<dbReference type="SMART" id="SM01386">
    <property type="entry name" value="Ribosomal_S13_N"/>
    <property type="match status" value="1"/>
</dbReference>
<dbReference type="GO" id="GO:0003735">
    <property type="term" value="F:structural constituent of ribosome"/>
    <property type="evidence" value="ECO:0007669"/>
    <property type="project" value="InterPro"/>
</dbReference>
<dbReference type="GO" id="GO:0022627">
    <property type="term" value="C:cytosolic small ribosomal subunit"/>
    <property type="evidence" value="ECO:0007669"/>
    <property type="project" value="TreeGrafter"/>
</dbReference>
<evidence type="ECO:0000256" key="5">
    <source>
        <dbReference type="RuleBase" id="RU003919"/>
    </source>
</evidence>
<dbReference type="PROSITE" id="PS00362">
    <property type="entry name" value="RIBOSOMAL_S15"/>
    <property type="match status" value="1"/>
</dbReference>
<accession>A0A2H4U8G0</accession>
<sequence>MARPEWVTYSDEEIEEMILKFNKEGKSTSEIGIILRDQYGIPSVKEVTGERITQILKRNDQAGKYPEDLMNLIKRAVNIRDHLAENPKDLHSKRGLTIIESRIRRLASYYVNEGALPEGWRYNPKEAALLVK</sequence>
<organism evidence="7 8">
    <name type="scientific">Methanobrevibacter smithii</name>
    <dbReference type="NCBI Taxonomy" id="2173"/>
    <lineage>
        <taxon>Archaea</taxon>
        <taxon>Methanobacteriati</taxon>
        <taxon>Methanobacteriota</taxon>
        <taxon>Methanomada group</taxon>
        <taxon>Methanobacteria</taxon>
        <taxon>Methanobacteriales</taxon>
        <taxon>Methanobacteriaceae</taxon>
        <taxon>Methanobrevibacter</taxon>
    </lineage>
</organism>
<gene>
    <name evidence="4" type="primary">rps15</name>
    <name evidence="7" type="ORF">BK798_08150</name>
</gene>
<dbReference type="GO" id="GO:0070181">
    <property type="term" value="F:small ribosomal subunit rRNA binding"/>
    <property type="evidence" value="ECO:0007669"/>
    <property type="project" value="TreeGrafter"/>
</dbReference>
<dbReference type="CDD" id="cd00677">
    <property type="entry name" value="S15_NS1_EPRS_RNA-bind"/>
    <property type="match status" value="1"/>
</dbReference>
<evidence type="ECO:0000256" key="1">
    <source>
        <dbReference type="ARBA" id="ARBA00008434"/>
    </source>
</evidence>
<reference evidence="7 8" key="1">
    <citation type="submission" date="2016-10" db="EMBL/GenBank/DDBJ databases">
        <authorList>
            <person name="Varghese N."/>
        </authorList>
    </citation>
    <scope>NUCLEOTIDE SEQUENCE [LARGE SCALE GENOMIC DNA]</scope>
    <source>
        <strain evidence="7 8">KB11</strain>
    </source>
</reference>
<dbReference type="PANTHER" id="PTHR11885:SF6">
    <property type="entry name" value="SMALL RIBOSOMAL SUBUNIT PROTEIN US15"/>
    <property type="match status" value="1"/>
</dbReference>
<dbReference type="PANTHER" id="PTHR11885">
    <property type="entry name" value="RIBOSOMAL PROTEIN S15P/S13E"/>
    <property type="match status" value="1"/>
</dbReference>
<dbReference type="InterPro" id="IPR012606">
    <property type="entry name" value="Ribosomal_uS15_N"/>
</dbReference>
<evidence type="ECO:0000256" key="3">
    <source>
        <dbReference type="ARBA" id="ARBA00023274"/>
    </source>
</evidence>
<keyword evidence="2 4" id="KW-0689">Ribosomal protein</keyword>
<dbReference type="Pfam" id="PF00312">
    <property type="entry name" value="Ribosomal_S15"/>
    <property type="match status" value="1"/>
</dbReference>
<dbReference type="AlphaFoldDB" id="A0A2H4U8G0"/>
<dbReference type="EMBL" id="CP017803">
    <property type="protein sequence ID" value="ATZ60389.1"/>
    <property type="molecule type" value="Genomic_DNA"/>
</dbReference>
<dbReference type="Proteomes" id="UP000232133">
    <property type="component" value="Chromosome"/>
</dbReference>
<dbReference type="InterPro" id="IPR009068">
    <property type="entry name" value="uS15_NS1_RNA-bd_sf"/>
</dbReference>
<dbReference type="SUPFAM" id="SSF47060">
    <property type="entry name" value="S15/NS1 RNA-binding domain"/>
    <property type="match status" value="1"/>
</dbReference>
<dbReference type="OrthoDB" id="6533at2157"/>
<dbReference type="NCBIfam" id="NF006331">
    <property type="entry name" value="PRK08561.1"/>
    <property type="match status" value="1"/>
</dbReference>
<name>A0A2H4U8G0_METSM</name>
<feature type="domain" description="Small ribosomal subunit protein uS15 N-terminal" evidence="6">
    <location>
        <begin position="1"/>
        <end position="41"/>
    </location>
</feature>
<evidence type="ECO:0000259" key="6">
    <source>
        <dbReference type="SMART" id="SM01386"/>
    </source>
</evidence>
<dbReference type="RefSeq" id="WP_004032740.1">
    <property type="nucleotide sequence ID" value="NZ_AP025586.1"/>
</dbReference>
<dbReference type="Pfam" id="PF08069">
    <property type="entry name" value="Ribosomal_S13_N"/>
    <property type="match status" value="1"/>
</dbReference>
<dbReference type="Gene3D" id="1.10.287.10">
    <property type="entry name" value="S15/NS1, RNA-binding"/>
    <property type="match status" value="1"/>
</dbReference>
<comment type="subunit">
    <text evidence="4">Part of the 30S ribosomal subunit.</text>
</comment>
<dbReference type="InterPro" id="IPR023029">
    <property type="entry name" value="Ribosomal_uS15_arc_euk"/>
</dbReference>
<dbReference type="InterPro" id="IPR000589">
    <property type="entry name" value="Ribosomal_uS15"/>
</dbReference>
<evidence type="ECO:0000313" key="7">
    <source>
        <dbReference type="EMBL" id="ATZ60389.1"/>
    </source>
</evidence>
<dbReference type="Gene3D" id="4.10.860.130">
    <property type="match status" value="1"/>
</dbReference>
<dbReference type="SMART" id="SM01387">
    <property type="entry name" value="Ribosomal_S15"/>
    <property type="match status" value="1"/>
</dbReference>
<dbReference type="GO" id="GO:0006412">
    <property type="term" value="P:translation"/>
    <property type="evidence" value="ECO:0007669"/>
    <property type="project" value="UniProtKB-UniRule"/>
</dbReference>
<dbReference type="SMR" id="A0A2H4U8G0"/>
<protein>
    <recommendedName>
        <fullName evidence="4">Small ribosomal subunit protein uS15</fullName>
    </recommendedName>
</protein>
<evidence type="ECO:0000256" key="2">
    <source>
        <dbReference type="ARBA" id="ARBA00022980"/>
    </source>
</evidence>
<dbReference type="FunFam" id="1.10.287.10:FF:000003">
    <property type="entry name" value="40S ribosomal protein S13"/>
    <property type="match status" value="1"/>
</dbReference>
<evidence type="ECO:0000256" key="4">
    <source>
        <dbReference type="HAMAP-Rule" id="MF_01343"/>
    </source>
</evidence>
<proteinExistence type="inferred from homology"/>
<evidence type="ECO:0000313" key="8">
    <source>
        <dbReference type="Proteomes" id="UP000232133"/>
    </source>
</evidence>
<dbReference type="HAMAP" id="MF_01343_A">
    <property type="entry name" value="Ribosomal_uS15_A"/>
    <property type="match status" value="1"/>
</dbReference>
<keyword evidence="3 4" id="KW-0687">Ribonucleoprotein</keyword>
<dbReference type="GeneID" id="301000770"/>